<dbReference type="Pfam" id="PF13426">
    <property type="entry name" value="PAS_9"/>
    <property type="match status" value="1"/>
</dbReference>
<organism evidence="23 24">
    <name type="scientific">Terrimonas ginsenosidimutans</name>
    <dbReference type="NCBI Taxonomy" id="2908004"/>
    <lineage>
        <taxon>Bacteria</taxon>
        <taxon>Pseudomonadati</taxon>
        <taxon>Bacteroidota</taxon>
        <taxon>Chitinophagia</taxon>
        <taxon>Chitinophagales</taxon>
        <taxon>Chitinophagaceae</taxon>
        <taxon>Terrimonas</taxon>
    </lineage>
</organism>
<comment type="cofactor">
    <cofactor evidence="2">
        <name>[4Fe-4S] cluster</name>
        <dbReference type="ChEBI" id="CHEBI:49883"/>
    </cofactor>
</comment>
<keyword evidence="8 19" id="KW-0597">Phosphoprotein</keyword>
<gene>
    <name evidence="23" type="ORF">LZZ85_26800</name>
</gene>
<dbReference type="SMART" id="SM00091">
    <property type="entry name" value="PAS"/>
    <property type="match status" value="1"/>
</dbReference>
<dbReference type="InterPro" id="IPR011712">
    <property type="entry name" value="Sig_transdc_His_kin_sub3_dim/P"/>
</dbReference>
<accession>A0ABS9L076</accession>
<evidence type="ECO:0000256" key="12">
    <source>
        <dbReference type="ARBA" id="ARBA00022777"/>
    </source>
</evidence>
<evidence type="ECO:0000256" key="8">
    <source>
        <dbReference type="ARBA" id="ARBA00022553"/>
    </source>
</evidence>
<comment type="function">
    <text evidence="17">Member of the two-component regulatory system NreB/NreC involved in the control of dissimilatory nitrate/nitrite reduction in response to oxygen. NreB functions as a direct oxygen sensor histidine kinase which is autophosphorylated, in the absence of oxygen, probably at the conserved histidine residue, and transfers its phosphate group probably to a conserved aspartate residue of NreC. NreB/NreC activates the expression of the nitrate (narGHJI) and nitrite (nir) reductase operons, as well as the putative nitrate transporter gene narT.</text>
</comment>
<evidence type="ECO:0000313" key="24">
    <source>
        <dbReference type="Proteomes" id="UP001165367"/>
    </source>
</evidence>
<evidence type="ECO:0000256" key="4">
    <source>
        <dbReference type="ARBA" id="ARBA00012438"/>
    </source>
</evidence>
<evidence type="ECO:0000256" key="5">
    <source>
        <dbReference type="ARBA" id="ARBA00017322"/>
    </source>
</evidence>
<evidence type="ECO:0000256" key="6">
    <source>
        <dbReference type="ARBA" id="ARBA00022485"/>
    </source>
</evidence>
<dbReference type="InterPro" id="IPR011006">
    <property type="entry name" value="CheY-like_superfamily"/>
</dbReference>
<sequence length="475" mass="53698">MMENGKAVILIVDDKPANILVLESLLGSPDRTLISANSGSEALKKALEEEVDLIILDVQMPDIDGFEVAQLLKQKKRTRDIPIIFATAESKEHSFVMQGYSEGAIDYLFKPLDPDIARAKVAVLLKLQMQQKELREKNISLQNAALLINNSADIIGIIDAESFMIEEINPAFQVILGFSPQEAINKSLFYFLQPEDESRVKEMLDARKDRLSFETYTLCKDQTWKWLHWNIVVSKEKWFVNTRDITEQKFAEKRKQEQERAEQSLKQHKLITEVTIQAQEKERTELGRELHDNINQILATVRMYLKMSATNPSKQEELIARSADNLDHAIEEIRKLSKSLVAPSLGDMGLLVALKELAEEINIAGDLKVSVITEITESIKIDKNMEVMLYRIAQEQLNNVRKYASATHAVISLSMDRRHLSFSIADDGIGFDTTQKAKGIGLKNISSRVDFYSGDLSINSEPGKGCELEISIPLH</sequence>
<evidence type="ECO:0000259" key="22">
    <source>
        <dbReference type="PROSITE" id="PS50112"/>
    </source>
</evidence>
<dbReference type="Gene3D" id="1.20.5.1930">
    <property type="match status" value="1"/>
</dbReference>
<dbReference type="PROSITE" id="PS50109">
    <property type="entry name" value="HIS_KIN"/>
    <property type="match status" value="1"/>
</dbReference>
<dbReference type="SUPFAM" id="SSF55874">
    <property type="entry name" value="ATPase domain of HSP90 chaperone/DNA topoisomerase II/histidine kinase"/>
    <property type="match status" value="1"/>
</dbReference>
<dbReference type="Proteomes" id="UP001165367">
    <property type="component" value="Unassembled WGS sequence"/>
</dbReference>
<evidence type="ECO:0000256" key="3">
    <source>
        <dbReference type="ARBA" id="ARBA00004496"/>
    </source>
</evidence>
<dbReference type="PRINTS" id="PR00344">
    <property type="entry name" value="BCTRLSENSOR"/>
</dbReference>
<dbReference type="InterPro" id="IPR003594">
    <property type="entry name" value="HATPase_dom"/>
</dbReference>
<dbReference type="Pfam" id="PF02518">
    <property type="entry name" value="HATPase_c"/>
    <property type="match status" value="1"/>
</dbReference>
<evidence type="ECO:0000256" key="7">
    <source>
        <dbReference type="ARBA" id="ARBA00022490"/>
    </source>
</evidence>
<evidence type="ECO:0000256" key="1">
    <source>
        <dbReference type="ARBA" id="ARBA00000085"/>
    </source>
</evidence>
<keyword evidence="10" id="KW-0479">Metal-binding</keyword>
<dbReference type="PANTHER" id="PTHR24421:SF10">
    <property type="entry name" value="NITRATE_NITRITE SENSOR PROTEIN NARQ"/>
    <property type="match status" value="1"/>
</dbReference>
<evidence type="ECO:0000313" key="23">
    <source>
        <dbReference type="EMBL" id="MCG2617940.1"/>
    </source>
</evidence>
<evidence type="ECO:0000256" key="13">
    <source>
        <dbReference type="ARBA" id="ARBA00022840"/>
    </source>
</evidence>
<protein>
    <recommendedName>
        <fullName evidence="5">Oxygen sensor histidine kinase NreB</fullName>
        <ecNumber evidence="4">2.7.13.3</ecNumber>
    </recommendedName>
    <alternativeName>
        <fullName evidence="18">Nitrogen regulation protein B</fullName>
    </alternativeName>
</protein>
<feature type="domain" description="PAS" evidence="22">
    <location>
        <begin position="140"/>
        <end position="205"/>
    </location>
</feature>
<dbReference type="Pfam" id="PF00072">
    <property type="entry name" value="Response_reg"/>
    <property type="match status" value="1"/>
</dbReference>
<evidence type="ECO:0000256" key="10">
    <source>
        <dbReference type="ARBA" id="ARBA00022723"/>
    </source>
</evidence>
<evidence type="ECO:0000256" key="18">
    <source>
        <dbReference type="ARBA" id="ARBA00030800"/>
    </source>
</evidence>
<dbReference type="InterPro" id="IPR035965">
    <property type="entry name" value="PAS-like_dom_sf"/>
</dbReference>
<keyword evidence="11" id="KW-0547">Nucleotide-binding</keyword>
<dbReference type="InterPro" id="IPR050482">
    <property type="entry name" value="Sensor_HK_TwoCompSys"/>
</dbReference>
<dbReference type="PROSITE" id="PS50110">
    <property type="entry name" value="RESPONSE_REGULATORY"/>
    <property type="match status" value="1"/>
</dbReference>
<dbReference type="Gene3D" id="3.30.565.10">
    <property type="entry name" value="Histidine kinase-like ATPase, C-terminal domain"/>
    <property type="match status" value="1"/>
</dbReference>
<dbReference type="InterPro" id="IPR001789">
    <property type="entry name" value="Sig_transdc_resp-reg_receiver"/>
</dbReference>
<dbReference type="NCBIfam" id="TIGR00229">
    <property type="entry name" value="sensory_box"/>
    <property type="match status" value="1"/>
</dbReference>
<evidence type="ECO:0000259" key="21">
    <source>
        <dbReference type="PROSITE" id="PS50110"/>
    </source>
</evidence>
<dbReference type="Gene3D" id="3.40.50.2300">
    <property type="match status" value="1"/>
</dbReference>
<keyword evidence="16" id="KW-0411">Iron-sulfur</keyword>
<dbReference type="RefSeq" id="WP_237876910.1">
    <property type="nucleotide sequence ID" value="NZ_JAKLTR010000028.1"/>
</dbReference>
<feature type="modified residue" description="4-aspartylphosphate" evidence="19">
    <location>
        <position position="57"/>
    </location>
</feature>
<dbReference type="PROSITE" id="PS50112">
    <property type="entry name" value="PAS"/>
    <property type="match status" value="1"/>
</dbReference>
<comment type="catalytic activity">
    <reaction evidence="1">
        <text>ATP + protein L-histidine = ADP + protein N-phospho-L-histidine.</text>
        <dbReference type="EC" id="2.7.13.3"/>
    </reaction>
</comment>
<keyword evidence="24" id="KW-1185">Reference proteome</keyword>
<feature type="domain" description="Histidine kinase" evidence="20">
    <location>
        <begin position="285"/>
        <end position="475"/>
    </location>
</feature>
<dbReference type="CDD" id="cd00130">
    <property type="entry name" value="PAS"/>
    <property type="match status" value="1"/>
</dbReference>
<keyword evidence="7" id="KW-0963">Cytoplasm</keyword>
<keyword evidence="14" id="KW-0408">Iron</keyword>
<evidence type="ECO:0000256" key="15">
    <source>
        <dbReference type="ARBA" id="ARBA00023012"/>
    </source>
</evidence>
<comment type="subcellular location">
    <subcellularLocation>
        <location evidence="3">Cytoplasm</location>
    </subcellularLocation>
</comment>
<evidence type="ECO:0000259" key="20">
    <source>
        <dbReference type="PROSITE" id="PS50109"/>
    </source>
</evidence>
<dbReference type="EMBL" id="JAKLTR010000028">
    <property type="protein sequence ID" value="MCG2617940.1"/>
    <property type="molecule type" value="Genomic_DNA"/>
</dbReference>
<evidence type="ECO:0000256" key="16">
    <source>
        <dbReference type="ARBA" id="ARBA00023014"/>
    </source>
</evidence>
<evidence type="ECO:0000256" key="9">
    <source>
        <dbReference type="ARBA" id="ARBA00022679"/>
    </source>
</evidence>
<evidence type="ECO:0000256" key="14">
    <source>
        <dbReference type="ARBA" id="ARBA00023004"/>
    </source>
</evidence>
<dbReference type="SUPFAM" id="SSF55785">
    <property type="entry name" value="PYP-like sensor domain (PAS domain)"/>
    <property type="match status" value="1"/>
</dbReference>
<keyword evidence="13" id="KW-0067">ATP-binding</keyword>
<evidence type="ECO:0000256" key="11">
    <source>
        <dbReference type="ARBA" id="ARBA00022741"/>
    </source>
</evidence>
<dbReference type="Pfam" id="PF07730">
    <property type="entry name" value="HisKA_3"/>
    <property type="match status" value="1"/>
</dbReference>
<dbReference type="EC" id="2.7.13.3" evidence="4"/>
<keyword evidence="6" id="KW-0004">4Fe-4S</keyword>
<dbReference type="InterPro" id="IPR005467">
    <property type="entry name" value="His_kinase_dom"/>
</dbReference>
<reference evidence="23" key="1">
    <citation type="submission" date="2022-01" db="EMBL/GenBank/DDBJ databases">
        <authorList>
            <person name="Jo J.-H."/>
            <person name="Im W.-T."/>
        </authorList>
    </citation>
    <scope>NUCLEOTIDE SEQUENCE</scope>
    <source>
        <strain evidence="23">NA20</strain>
    </source>
</reference>
<dbReference type="InterPro" id="IPR004358">
    <property type="entry name" value="Sig_transdc_His_kin-like_C"/>
</dbReference>
<dbReference type="InterPro" id="IPR036890">
    <property type="entry name" value="HATPase_C_sf"/>
</dbReference>
<evidence type="ECO:0000256" key="19">
    <source>
        <dbReference type="PROSITE-ProRule" id="PRU00169"/>
    </source>
</evidence>
<proteinExistence type="predicted"/>
<evidence type="ECO:0000256" key="2">
    <source>
        <dbReference type="ARBA" id="ARBA00001966"/>
    </source>
</evidence>
<dbReference type="SUPFAM" id="SSF52172">
    <property type="entry name" value="CheY-like"/>
    <property type="match status" value="1"/>
</dbReference>
<dbReference type="Gene3D" id="3.30.450.20">
    <property type="entry name" value="PAS domain"/>
    <property type="match status" value="1"/>
</dbReference>
<dbReference type="SMART" id="SM00448">
    <property type="entry name" value="REC"/>
    <property type="match status" value="1"/>
</dbReference>
<keyword evidence="12" id="KW-0418">Kinase</keyword>
<keyword evidence="15" id="KW-0902">Two-component regulatory system</keyword>
<dbReference type="PANTHER" id="PTHR24421">
    <property type="entry name" value="NITRATE/NITRITE SENSOR PROTEIN NARX-RELATED"/>
    <property type="match status" value="1"/>
</dbReference>
<comment type="caution">
    <text evidence="23">The sequence shown here is derived from an EMBL/GenBank/DDBJ whole genome shotgun (WGS) entry which is preliminary data.</text>
</comment>
<keyword evidence="9" id="KW-0808">Transferase</keyword>
<feature type="domain" description="Response regulatory" evidence="21">
    <location>
        <begin position="8"/>
        <end position="125"/>
    </location>
</feature>
<dbReference type="CDD" id="cd16917">
    <property type="entry name" value="HATPase_UhpB-NarQ-NarX-like"/>
    <property type="match status" value="1"/>
</dbReference>
<dbReference type="InterPro" id="IPR000014">
    <property type="entry name" value="PAS"/>
</dbReference>
<name>A0ABS9L076_9BACT</name>
<evidence type="ECO:0000256" key="17">
    <source>
        <dbReference type="ARBA" id="ARBA00024827"/>
    </source>
</evidence>